<keyword evidence="4" id="KW-1185">Reference proteome</keyword>
<dbReference type="AlphaFoldDB" id="A0AAN7F8Q7"/>
<accession>A0AAN7F8Q7</accession>
<dbReference type="PANTHER" id="PTHR35747:SF2">
    <property type="entry name" value="NON-SPECIFIC LIPID TRANSFER PROTEIN GPI-ANCHORED 25"/>
    <property type="match status" value="1"/>
</dbReference>
<dbReference type="SUPFAM" id="SSF47699">
    <property type="entry name" value="Bifunctional inhibitor/lipid-transfer protein/seed storage 2S albumin"/>
    <property type="match status" value="1"/>
</dbReference>
<keyword evidence="1" id="KW-0732">Signal</keyword>
<reference evidence="3 4" key="1">
    <citation type="journal article" date="2023" name="G3 (Bethesda)">
        <title>A haplotype-resolved chromosome-scale genome for Quercus rubra L. provides insights into the genetics of adaptive traits for red oak species.</title>
        <authorList>
            <person name="Kapoor B."/>
            <person name="Jenkins J."/>
            <person name="Schmutz J."/>
            <person name="Zhebentyayeva T."/>
            <person name="Kuelheim C."/>
            <person name="Coggeshall M."/>
            <person name="Heim C."/>
            <person name="Lasky J.R."/>
            <person name="Leites L."/>
            <person name="Islam-Faridi N."/>
            <person name="Romero-Severson J."/>
            <person name="DeLeo V.L."/>
            <person name="Lucas S.M."/>
            <person name="Lazic D."/>
            <person name="Gailing O."/>
            <person name="Carlson J."/>
            <person name="Staton M."/>
        </authorList>
    </citation>
    <scope>NUCLEOTIDE SEQUENCE [LARGE SCALE GENOMIC DNA]</scope>
    <source>
        <strain evidence="3">Pseudo-F2</strain>
    </source>
</reference>
<dbReference type="CDD" id="cd00010">
    <property type="entry name" value="AAI_LTSS"/>
    <property type="match status" value="1"/>
</dbReference>
<dbReference type="Proteomes" id="UP001324115">
    <property type="component" value="Unassembled WGS sequence"/>
</dbReference>
<dbReference type="EMBL" id="JAXUIC010000006">
    <property type="protein sequence ID" value="KAK4587376.1"/>
    <property type="molecule type" value="Genomic_DNA"/>
</dbReference>
<dbReference type="PANTHER" id="PTHR35747">
    <property type="entry name" value="BIFUNCTIONAL INHIBITOR/LIPID-TRANSFER PROTEIN/SEED STORAGE 2S ALBUMIN SUPERFAMILY PROTEIN"/>
    <property type="match status" value="1"/>
</dbReference>
<dbReference type="InterPro" id="IPR036312">
    <property type="entry name" value="Bifun_inhib/LTP/seed_sf"/>
</dbReference>
<organism evidence="3 4">
    <name type="scientific">Quercus rubra</name>
    <name type="common">Northern red oak</name>
    <name type="synonym">Quercus borealis</name>
    <dbReference type="NCBI Taxonomy" id="3512"/>
    <lineage>
        <taxon>Eukaryota</taxon>
        <taxon>Viridiplantae</taxon>
        <taxon>Streptophyta</taxon>
        <taxon>Embryophyta</taxon>
        <taxon>Tracheophyta</taxon>
        <taxon>Spermatophyta</taxon>
        <taxon>Magnoliopsida</taxon>
        <taxon>eudicotyledons</taxon>
        <taxon>Gunneridae</taxon>
        <taxon>Pentapetalae</taxon>
        <taxon>rosids</taxon>
        <taxon>fabids</taxon>
        <taxon>Fagales</taxon>
        <taxon>Fagaceae</taxon>
        <taxon>Quercus</taxon>
    </lineage>
</organism>
<evidence type="ECO:0000256" key="1">
    <source>
        <dbReference type="SAM" id="SignalP"/>
    </source>
</evidence>
<proteinExistence type="predicted"/>
<comment type="caution">
    <text evidence="3">The sequence shown here is derived from an EMBL/GenBank/DDBJ whole genome shotgun (WGS) entry which is preliminary data.</text>
</comment>
<gene>
    <name evidence="3" type="ORF">RGQ29_024189</name>
</gene>
<evidence type="ECO:0000259" key="2">
    <source>
        <dbReference type="Pfam" id="PF14368"/>
    </source>
</evidence>
<feature type="chain" id="PRO_5042886584" description="Bifunctional inhibitor/plant lipid transfer protein/seed storage helical domain-containing protein" evidence="1">
    <location>
        <begin position="27"/>
        <end position="119"/>
    </location>
</feature>
<evidence type="ECO:0000313" key="4">
    <source>
        <dbReference type="Proteomes" id="UP001324115"/>
    </source>
</evidence>
<dbReference type="Gene3D" id="1.10.110.10">
    <property type="entry name" value="Plant lipid-transfer and hydrophobic proteins"/>
    <property type="match status" value="1"/>
</dbReference>
<name>A0AAN7F8Q7_QUERU</name>
<evidence type="ECO:0000313" key="3">
    <source>
        <dbReference type="EMBL" id="KAK4587376.1"/>
    </source>
</evidence>
<protein>
    <recommendedName>
        <fullName evidence="2">Bifunctional inhibitor/plant lipid transfer protein/seed storage helical domain-containing protein</fullName>
    </recommendedName>
</protein>
<sequence length="119" mass="12537">MITTMTLQLVVLALGITSMLLLIVAALPPPPPLPPASSCTDELVLFSPCLPYVLSPPNNLSNTASVSCCDAFSSALNSNNGVCLCYLVRQPSILRFPVNNTRVLSFSSVCPIGEDTTVP</sequence>
<dbReference type="InterPro" id="IPR016140">
    <property type="entry name" value="Bifunc_inhib/LTP/seed_store"/>
</dbReference>
<dbReference type="Pfam" id="PF14368">
    <property type="entry name" value="LTP_2"/>
    <property type="match status" value="1"/>
</dbReference>
<dbReference type="InterPro" id="IPR053353">
    <property type="entry name" value="Plant_LTP_GPI-anchored"/>
</dbReference>
<feature type="signal peptide" evidence="1">
    <location>
        <begin position="1"/>
        <end position="26"/>
    </location>
</feature>
<feature type="domain" description="Bifunctional inhibitor/plant lipid transfer protein/seed storage helical" evidence="2">
    <location>
        <begin position="21"/>
        <end position="113"/>
    </location>
</feature>